<gene>
    <name evidence="5" type="primary">Eci2</name>
    <name evidence="5" type="ORF">T11_6533</name>
</gene>
<reference evidence="5 6" key="1">
    <citation type="submission" date="2015-01" db="EMBL/GenBank/DDBJ databases">
        <title>Evolution of Trichinella species and genotypes.</title>
        <authorList>
            <person name="Korhonen P.K."/>
            <person name="Edoardo P."/>
            <person name="Giuseppe L.R."/>
            <person name="Gasser R.B."/>
        </authorList>
    </citation>
    <scope>NUCLEOTIDE SEQUENCE [LARGE SCALE GENOMIC DNA]</scope>
    <source>
        <strain evidence="5">ISS1029</strain>
    </source>
</reference>
<protein>
    <submittedName>
        <fullName evidence="5">Enoyl-CoA delta isomerase 2, mitochondrial</fullName>
    </submittedName>
</protein>
<evidence type="ECO:0000259" key="4">
    <source>
        <dbReference type="PROSITE" id="PS51228"/>
    </source>
</evidence>
<keyword evidence="2" id="KW-0576">Peroxisome</keyword>
<sequence length="469" mass="53757">MKTLQDCLSKKPLNWERSFNFDDCELVAAYHFWSLDIFQACNFVFSPGFRATIFRAFVMQLLNIGMNFENAFQRVKSMKNATVSPCKTDKPSSFDVVNLAKWKAWSSLLILNSDEAKRKYTEFVETLMGEPLSNDANLPDNNVVYENSTSQEETTPEKEEYSSSRKVLLEDKGKIFRILLNRSEKKNALTHEMYRDIIDGLKATEKSEAFITEKGEYFCSGYYLNNLLVKPTDRAKMAADAKLLLRDFVGTFIDYPEVLIATVNDGELPNGALPGTGNYTLKLKMRARMLYAEKHFFLTDEAKRKYTEFVETLMSEPFSNDANLLDNNVVYENSTSQEETTPEKEEYSSSRKVLLEDKGKIFRILLNRSEKKNALTHEMYRDIMDGLKSTEKSEADFVGTFIDYPEVLIATVNDGGAMLTFLNYLTADKCIARDNCWGLNLLSSVWALVRSINVTCRYLIDMYKERSSA</sequence>
<dbReference type="InterPro" id="IPR014352">
    <property type="entry name" value="FERM/acyl-CoA-bd_prot_sf"/>
</dbReference>
<dbReference type="SUPFAM" id="SSF47027">
    <property type="entry name" value="Acyl-CoA binding protein"/>
    <property type="match status" value="1"/>
</dbReference>
<dbReference type="Gene3D" id="1.20.80.10">
    <property type="match status" value="1"/>
</dbReference>
<dbReference type="PROSITE" id="PS51228">
    <property type="entry name" value="ACB_2"/>
    <property type="match status" value="1"/>
</dbReference>
<dbReference type="InterPro" id="IPR051053">
    <property type="entry name" value="ECH/Chromodomain_protein"/>
</dbReference>
<dbReference type="InterPro" id="IPR029045">
    <property type="entry name" value="ClpP/crotonase-like_dom_sf"/>
</dbReference>
<comment type="caution">
    <text evidence="5">The sequence shown here is derived from an EMBL/GenBank/DDBJ whole genome shotgun (WGS) entry which is preliminary data.</text>
</comment>
<dbReference type="Pfam" id="PF00887">
    <property type="entry name" value="ACBP"/>
    <property type="match status" value="1"/>
</dbReference>
<keyword evidence="6" id="KW-1185">Reference proteome</keyword>
<dbReference type="AlphaFoldDB" id="A0A0V1HE14"/>
<dbReference type="GO" id="GO:0000062">
    <property type="term" value="F:fatty-acyl-CoA binding"/>
    <property type="evidence" value="ECO:0007669"/>
    <property type="project" value="InterPro"/>
</dbReference>
<dbReference type="Gene3D" id="3.90.226.10">
    <property type="entry name" value="2-enoyl-CoA Hydratase, Chain A, domain 1"/>
    <property type="match status" value="2"/>
</dbReference>
<dbReference type="STRING" id="268475.A0A0V1HE14"/>
<name>A0A0V1HE14_9BILA</name>
<evidence type="ECO:0000313" key="5">
    <source>
        <dbReference type="EMBL" id="KRZ08556.1"/>
    </source>
</evidence>
<accession>A0A0V1HE14</accession>
<comment type="subcellular location">
    <subcellularLocation>
        <location evidence="1">Peroxisome</location>
    </subcellularLocation>
</comment>
<evidence type="ECO:0000313" key="6">
    <source>
        <dbReference type="Proteomes" id="UP000055024"/>
    </source>
</evidence>
<dbReference type="PANTHER" id="PTHR43684">
    <property type="match status" value="1"/>
</dbReference>
<dbReference type="InterPro" id="IPR000582">
    <property type="entry name" value="Acyl-CoA-binding_protein"/>
</dbReference>
<evidence type="ECO:0000256" key="2">
    <source>
        <dbReference type="ARBA" id="ARBA00023140"/>
    </source>
</evidence>
<dbReference type="Proteomes" id="UP000055024">
    <property type="component" value="Unassembled WGS sequence"/>
</dbReference>
<dbReference type="InterPro" id="IPR035984">
    <property type="entry name" value="Acyl-CoA-binding_sf"/>
</dbReference>
<dbReference type="SUPFAM" id="SSF52096">
    <property type="entry name" value="ClpP/crotonase"/>
    <property type="match status" value="2"/>
</dbReference>
<keyword evidence="3 5" id="KW-0413">Isomerase</keyword>
<dbReference type="GO" id="GO:0016853">
    <property type="term" value="F:isomerase activity"/>
    <property type="evidence" value="ECO:0007669"/>
    <property type="project" value="UniProtKB-KW"/>
</dbReference>
<dbReference type="PANTHER" id="PTHR43684:SF1">
    <property type="entry name" value="ENOYL-COA DELTA ISOMERASE 2"/>
    <property type="match status" value="1"/>
</dbReference>
<dbReference type="OrthoDB" id="14970at2759"/>
<evidence type="ECO:0000256" key="3">
    <source>
        <dbReference type="ARBA" id="ARBA00023235"/>
    </source>
</evidence>
<feature type="domain" description="ACB" evidence="4">
    <location>
        <begin position="64"/>
        <end position="133"/>
    </location>
</feature>
<proteinExistence type="predicted"/>
<evidence type="ECO:0000256" key="1">
    <source>
        <dbReference type="ARBA" id="ARBA00004275"/>
    </source>
</evidence>
<organism evidence="5 6">
    <name type="scientific">Trichinella zimbabwensis</name>
    <dbReference type="NCBI Taxonomy" id="268475"/>
    <lineage>
        <taxon>Eukaryota</taxon>
        <taxon>Metazoa</taxon>
        <taxon>Ecdysozoa</taxon>
        <taxon>Nematoda</taxon>
        <taxon>Enoplea</taxon>
        <taxon>Dorylaimia</taxon>
        <taxon>Trichinellida</taxon>
        <taxon>Trichinellidae</taxon>
        <taxon>Trichinella</taxon>
    </lineage>
</organism>
<dbReference type="EMBL" id="JYDP01000085">
    <property type="protein sequence ID" value="KRZ08556.1"/>
    <property type="molecule type" value="Genomic_DNA"/>
</dbReference>
<dbReference type="GO" id="GO:0005777">
    <property type="term" value="C:peroxisome"/>
    <property type="evidence" value="ECO:0007669"/>
    <property type="project" value="UniProtKB-SubCell"/>
</dbReference>